<dbReference type="Gene3D" id="3.80.10.10">
    <property type="entry name" value="Ribonuclease Inhibitor"/>
    <property type="match status" value="2"/>
</dbReference>
<evidence type="ECO:0000313" key="9">
    <source>
        <dbReference type="Proteomes" id="UP000504610"/>
    </source>
</evidence>
<reference evidence="9" key="1">
    <citation type="journal article" date="2019" name="Database">
        <title>The radish genome database (RadishGD): an integrated information resource for radish genomics.</title>
        <authorList>
            <person name="Yu H.J."/>
            <person name="Baek S."/>
            <person name="Lee Y.J."/>
            <person name="Cho A."/>
            <person name="Mun J.H."/>
        </authorList>
    </citation>
    <scope>NUCLEOTIDE SEQUENCE [LARGE SCALE GENOMIC DNA]</scope>
    <source>
        <strain evidence="9">cv. WK10039</strain>
    </source>
</reference>
<keyword evidence="3" id="KW-0677">Repeat</keyword>
<evidence type="ECO:0000256" key="2">
    <source>
        <dbReference type="ARBA" id="ARBA00022614"/>
    </source>
</evidence>
<dbReference type="AlphaFoldDB" id="A0A9W3CIG6"/>
<protein>
    <recommendedName>
        <fullName evidence="1">ADP-ribosyl cyclase/cyclic ADP-ribose hydrolase</fullName>
        <ecNumber evidence="1">3.2.2.6</ecNumber>
    </recommendedName>
</protein>
<name>A0A9W3CIG6_RAPSA</name>
<dbReference type="FunFam" id="3.40.50.300:FF:001002">
    <property type="entry name" value="Disease resistance protein (TIR-NBS-LRR class)"/>
    <property type="match status" value="1"/>
</dbReference>
<evidence type="ECO:0000313" key="10">
    <source>
        <dbReference type="RefSeq" id="XP_056851088.1"/>
    </source>
</evidence>
<dbReference type="SUPFAM" id="SSF52540">
    <property type="entry name" value="P-loop containing nucleoside triphosphate hydrolases"/>
    <property type="match status" value="1"/>
</dbReference>
<dbReference type="Gene3D" id="3.40.50.300">
    <property type="entry name" value="P-loop containing nucleotide triphosphate hydrolases"/>
    <property type="match status" value="1"/>
</dbReference>
<dbReference type="SUPFAM" id="SSF52058">
    <property type="entry name" value="L domain-like"/>
    <property type="match status" value="1"/>
</dbReference>
<dbReference type="Pfam" id="PF20160">
    <property type="entry name" value="C-JID"/>
    <property type="match status" value="1"/>
</dbReference>
<dbReference type="FunFam" id="3.40.50.10140:FF:000007">
    <property type="entry name" value="Disease resistance protein (TIR-NBS-LRR class)"/>
    <property type="match status" value="1"/>
</dbReference>
<keyword evidence="2" id="KW-0433">Leucine-rich repeat</keyword>
<dbReference type="GO" id="GO:0007165">
    <property type="term" value="P:signal transduction"/>
    <property type="evidence" value="ECO:0007669"/>
    <property type="project" value="InterPro"/>
</dbReference>
<dbReference type="GO" id="GO:0006952">
    <property type="term" value="P:defense response"/>
    <property type="evidence" value="ECO:0007669"/>
    <property type="project" value="UniProtKB-KW"/>
</dbReference>
<dbReference type="PANTHER" id="PTHR11017">
    <property type="entry name" value="LEUCINE-RICH REPEAT-CONTAINING PROTEIN"/>
    <property type="match status" value="1"/>
</dbReference>
<dbReference type="InterPro" id="IPR045344">
    <property type="entry name" value="C-JID"/>
</dbReference>
<keyword evidence="5" id="KW-0611">Plant defense</keyword>
<accession>A0A9W3CIG6</accession>
<gene>
    <name evidence="10" type="primary">LOC108828322</name>
</gene>
<dbReference type="PRINTS" id="PR00364">
    <property type="entry name" value="DISEASERSIST"/>
</dbReference>
<dbReference type="RefSeq" id="XP_056851088.1">
    <property type="nucleotide sequence ID" value="XM_056995108.1"/>
</dbReference>
<dbReference type="InterPro" id="IPR027417">
    <property type="entry name" value="P-loop_NTPase"/>
</dbReference>
<dbReference type="InterPro" id="IPR044974">
    <property type="entry name" value="Disease_R_plants"/>
</dbReference>
<dbReference type="GO" id="GO:0043531">
    <property type="term" value="F:ADP binding"/>
    <property type="evidence" value="ECO:0007669"/>
    <property type="project" value="InterPro"/>
</dbReference>
<dbReference type="SMART" id="SM00255">
    <property type="entry name" value="TIR"/>
    <property type="match status" value="1"/>
</dbReference>
<dbReference type="EC" id="3.2.2.6" evidence="1"/>
<dbReference type="Pfam" id="PF01582">
    <property type="entry name" value="TIR"/>
    <property type="match status" value="1"/>
</dbReference>
<dbReference type="InterPro" id="IPR000157">
    <property type="entry name" value="TIR_dom"/>
</dbReference>
<proteinExistence type="predicted"/>
<keyword evidence="4" id="KW-0378">Hydrolase</keyword>
<dbReference type="FunFam" id="3.80.10.10:FF:000386">
    <property type="entry name" value="Disease resistance protein RPS4"/>
    <property type="match status" value="1"/>
</dbReference>
<dbReference type="GeneID" id="108828322"/>
<evidence type="ECO:0000256" key="6">
    <source>
        <dbReference type="ARBA" id="ARBA00023027"/>
    </source>
</evidence>
<evidence type="ECO:0000259" key="8">
    <source>
        <dbReference type="PROSITE" id="PS50104"/>
    </source>
</evidence>
<dbReference type="InterPro" id="IPR035897">
    <property type="entry name" value="Toll_tir_struct_dom_sf"/>
</dbReference>
<comment type="catalytic activity">
    <reaction evidence="7">
        <text>NAD(+) + H2O = ADP-D-ribose + nicotinamide + H(+)</text>
        <dbReference type="Rhea" id="RHEA:16301"/>
        <dbReference type="ChEBI" id="CHEBI:15377"/>
        <dbReference type="ChEBI" id="CHEBI:15378"/>
        <dbReference type="ChEBI" id="CHEBI:17154"/>
        <dbReference type="ChEBI" id="CHEBI:57540"/>
        <dbReference type="ChEBI" id="CHEBI:57967"/>
        <dbReference type="EC" id="3.2.2.6"/>
    </reaction>
    <physiologicalReaction direction="left-to-right" evidence="7">
        <dbReference type="Rhea" id="RHEA:16302"/>
    </physiologicalReaction>
</comment>
<keyword evidence="9" id="KW-1185">Reference proteome</keyword>
<organism evidence="9 10">
    <name type="scientific">Raphanus sativus</name>
    <name type="common">Radish</name>
    <name type="synonym">Raphanus raphanistrum var. sativus</name>
    <dbReference type="NCBI Taxonomy" id="3726"/>
    <lineage>
        <taxon>Eukaryota</taxon>
        <taxon>Viridiplantae</taxon>
        <taxon>Streptophyta</taxon>
        <taxon>Embryophyta</taxon>
        <taxon>Tracheophyta</taxon>
        <taxon>Spermatophyta</taxon>
        <taxon>Magnoliopsida</taxon>
        <taxon>eudicotyledons</taxon>
        <taxon>Gunneridae</taxon>
        <taxon>Pentapetalae</taxon>
        <taxon>rosids</taxon>
        <taxon>malvids</taxon>
        <taxon>Brassicales</taxon>
        <taxon>Brassicaceae</taxon>
        <taxon>Brassiceae</taxon>
        <taxon>Raphanus</taxon>
    </lineage>
</organism>
<keyword evidence="6" id="KW-0520">NAD</keyword>
<evidence type="ECO:0000256" key="1">
    <source>
        <dbReference type="ARBA" id="ARBA00011982"/>
    </source>
</evidence>
<dbReference type="GO" id="GO:0061809">
    <property type="term" value="F:NAD+ nucleosidase activity, cyclic ADP-ribose generating"/>
    <property type="evidence" value="ECO:0007669"/>
    <property type="project" value="UniProtKB-EC"/>
</dbReference>
<feature type="domain" description="TIR" evidence="8">
    <location>
        <begin position="13"/>
        <end position="177"/>
    </location>
</feature>
<dbReference type="Gene3D" id="3.40.50.10140">
    <property type="entry name" value="Toll/interleukin-1 receptor homology (TIR) domain"/>
    <property type="match status" value="1"/>
</dbReference>
<dbReference type="SMART" id="SM00382">
    <property type="entry name" value="AAA"/>
    <property type="match status" value="1"/>
</dbReference>
<evidence type="ECO:0000256" key="3">
    <source>
        <dbReference type="ARBA" id="ARBA00022737"/>
    </source>
</evidence>
<dbReference type="InterPro" id="IPR003593">
    <property type="entry name" value="AAA+_ATPase"/>
</dbReference>
<evidence type="ECO:0000256" key="7">
    <source>
        <dbReference type="ARBA" id="ARBA00047304"/>
    </source>
</evidence>
<sequence length="994" mass="113107">MASSSSSSSSRNWLYDVFPSFSGEDVRKTFLSHFMKELDRKLIIAFKDNEIERSRSLGPELRQAIKDSRIAVIIFSTNYASSSWCMNELLEIVKCKEECCQMVIPVFYGLDPSHVRKQTGDFGKIFDQTCKNKTEDEIIRWRGALIDVANILGYHSVTWDNEARMIEEIANDVLGKLNLSPSYEVEDFVGIEDHIRAMSSLLDLESEEVRMVGIWGPSGIGKTTIARALFNRLSRRFQSSVLIDKVFISKSMEFYRGANLGDYNMKLHLQRAFLAEVLDMRYIKIDHLGAVEKMLRHRKALIFIDDLDDQDVLDALAGRTQWFGSGSRVIVVTKDKHLLRAHGIDHIYEGTKRVLGIELMMDETDELHVHENAFKGMRNLRFLEIFGCNVVRLHLPKNFDYLPPSLRLLSWYGYPMRCMPSKFNPENLIKLVMREGNLEKLWEGVASLTCLKEIDLTLSENLKEIPDLSKAMKLERLCLDFCSSLLELPSSIRNLKKLRDLEMNFCTNLETIPTGIYLNSFDGFVLSGCSRLRRFPEILTNISESSSNLSLDVLNMTNLKSENLWEGVQQPFTPTLTRLCLSEIPSMVELPSSFQNLNKLKQLDIRNCINLETLPTGINLQSLEFLVLSGCSRLKSFPNISRNIQYLNLSFSAIEEVPWWVEKFSRLKDLNMANCNNLRRVSLNILKLKHLEKVDFSNCMALTEAKWDDSPSLVAITPDYVHSSLPDEASYLPDRFISMVNLNFVGCFNFDPKVLFQPQTVPMQVILSGEEVLSYFTHRTTGTSLTNIPLPHISPSQPFLRFKACASCEFPLDTFGINHFKIQVHFRFICISGNHFDHTDLPRGFSTTGLGNHLVIFDGCFPLNKDITPLADQLTYHHMDIQFLFIKEDCEFQVKGCGILLPENGQSLSNQTCRPNILPHVFGGSTSNNGYLGGHETVHSQECGDSALESNPDKNISHVFEADEGNVVNDGCHVSDQINESVETLRNSKRMRTT</sequence>
<dbReference type="PROSITE" id="PS50104">
    <property type="entry name" value="TIR"/>
    <property type="match status" value="1"/>
</dbReference>
<dbReference type="InterPro" id="IPR032675">
    <property type="entry name" value="LRR_dom_sf"/>
</dbReference>
<dbReference type="InterPro" id="IPR002182">
    <property type="entry name" value="NB-ARC"/>
</dbReference>
<dbReference type="Pfam" id="PF00931">
    <property type="entry name" value="NB-ARC"/>
    <property type="match status" value="1"/>
</dbReference>
<evidence type="ECO:0000256" key="5">
    <source>
        <dbReference type="ARBA" id="ARBA00022821"/>
    </source>
</evidence>
<dbReference type="SUPFAM" id="SSF52200">
    <property type="entry name" value="Toll/Interleukin receptor TIR domain"/>
    <property type="match status" value="1"/>
</dbReference>
<reference evidence="10" key="2">
    <citation type="submission" date="2025-08" db="UniProtKB">
        <authorList>
            <consortium name="RefSeq"/>
        </authorList>
    </citation>
    <scope>IDENTIFICATION</scope>
    <source>
        <tissue evidence="10">Leaf</tissue>
    </source>
</reference>
<dbReference type="PANTHER" id="PTHR11017:SF227">
    <property type="entry name" value="DISEASE RESISTANCE PROTEIN RPS6"/>
    <property type="match status" value="1"/>
</dbReference>
<evidence type="ECO:0000256" key="4">
    <source>
        <dbReference type="ARBA" id="ARBA00022801"/>
    </source>
</evidence>
<dbReference type="Proteomes" id="UP000504610">
    <property type="component" value="Chromosome 9"/>
</dbReference>